<reference evidence="2 3" key="1">
    <citation type="submission" date="2019-09" db="EMBL/GenBank/DDBJ databases">
        <title>Draft Whole-Genome sequence of Blastochloris sulfoviridis DSM 729.</title>
        <authorList>
            <person name="Meyer T.E."/>
            <person name="Kyndt J.A."/>
        </authorList>
    </citation>
    <scope>NUCLEOTIDE SEQUENCE [LARGE SCALE GENOMIC DNA]</scope>
    <source>
        <strain evidence="2 3">DSM 729</strain>
    </source>
</reference>
<evidence type="ECO:0000313" key="3">
    <source>
        <dbReference type="Proteomes" id="UP000323886"/>
    </source>
</evidence>
<dbReference type="PROSITE" id="PS51257">
    <property type="entry name" value="PROKAR_LIPOPROTEIN"/>
    <property type="match status" value="1"/>
</dbReference>
<protein>
    <recommendedName>
        <fullName evidence="4">Ig-like domain-containing protein</fullName>
    </recommendedName>
</protein>
<dbReference type="AlphaFoldDB" id="A0A5M6HI48"/>
<organism evidence="2 3">
    <name type="scientific">Blastochloris sulfoviridis</name>
    <dbReference type="NCBI Taxonomy" id="50712"/>
    <lineage>
        <taxon>Bacteria</taxon>
        <taxon>Pseudomonadati</taxon>
        <taxon>Pseudomonadota</taxon>
        <taxon>Alphaproteobacteria</taxon>
        <taxon>Hyphomicrobiales</taxon>
        <taxon>Blastochloridaceae</taxon>
        <taxon>Blastochloris</taxon>
    </lineage>
</organism>
<comment type="caution">
    <text evidence="2">The sequence shown here is derived from an EMBL/GenBank/DDBJ whole genome shotgun (WGS) entry which is preliminary data.</text>
</comment>
<gene>
    <name evidence="2" type="ORF">F1193_16530</name>
</gene>
<evidence type="ECO:0000313" key="2">
    <source>
        <dbReference type="EMBL" id="KAA5595507.1"/>
    </source>
</evidence>
<dbReference type="RefSeq" id="WP_150098902.1">
    <property type="nucleotide sequence ID" value="NZ_VWPL01000055.1"/>
</dbReference>
<dbReference type="OrthoDB" id="9770889at2"/>
<accession>A0A5M6HI48</accession>
<sequence>MSTLRSGRLSARLRVPSGQAENVLQANVMMVMCGCPIIPGGHWDADRFEVTALIRSRDRYIGEVRLSYAGEIGQFAGESTIPSDGPYDIIVYAFDPANGNTGLDRTTVVVGSSQPTPNEEQRPGVFDE</sequence>
<dbReference type="Proteomes" id="UP000323886">
    <property type="component" value="Unassembled WGS sequence"/>
</dbReference>
<evidence type="ECO:0008006" key="4">
    <source>
        <dbReference type="Google" id="ProtNLM"/>
    </source>
</evidence>
<feature type="compositionally biased region" description="Polar residues" evidence="1">
    <location>
        <begin position="109"/>
        <end position="118"/>
    </location>
</feature>
<proteinExistence type="predicted"/>
<dbReference type="EMBL" id="VWPL01000055">
    <property type="protein sequence ID" value="KAA5595507.1"/>
    <property type="molecule type" value="Genomic_DNA"/>
</dbReference>
<keyword evidence="3" id="KW-1185">Reference proteome</keyword>
<feature type="region of interest" description="Disordered" evidence="1">
    <location>
        <begin position="109"/>
        <end position="128"/>
    </location>
</feature>
<name>A0A5M6HI48_9HYPH</name>
<evidence type="ECO:0000256" key="1">
    <source>
        <dbReference type="SAM" id="MobiDB-lite"/>
    </source>
</evidence>